<sequence length="255" mass="29226">MNNMFLIYAHRGSSILYPENTLPAFTQAIKEGANGIELDVQLTRDGQVVVFHDWTLQRITGQKGKVSDYTLKQLQAMDFGAWKNAKFAGVRIPTLGQVFKRITGKNIMINIELKNFFAMRNGLEQKVMELVHHHNMSGQVVISTFNPFSLELLRKNGCKSDIAFLYFGRLKEPWKYAKEYACAYIHPPVQEITKELLASCREHELKIVPYQVDTLVEIQQMIHLGTDGIITPRPALAHRLLHGPTKPVQKRKRKR</sequence>
<name>A0A511VE78_9BACL</name>
<dbReference type="SUPFAM" id="SSF51695">
    <property type="entry name" value="PLC-like phosphodiesterases"/>
    <property type="match status" value="1"/>
</dbReference>
<dbReference type="OrthoDB" id="384721at2"/>
<dbReference type="InterPro" id="IPR030395">
    <property type="entry name" value="GP_PDE_dom"/>
</dbReference>
<evidence type="ECO:0000313" key="2">
    <source>
        <dbReference type="EMBL" id="GEN35572.1"/>
    </source>
</evidence>
<dbReference type="Proteomes" id="UP000321157">
    <property type="component" value="Unassembled WGS sequence"/>
</dbReference>
<dbReference type="AlphaFoldDB" id="A0A511VE78"/>
<dbReference type="InterPro" id="IPR017946">
    <property type="entry name" value="PLC-like_Pdiesterase_TIM-brl"/>
</dbReference>
<dbReference type="PROSITE" id="PS51704">
    <property type="entry name" value="GP_PDE"/>
    <property type="match status" value="1"/>
</dbReference>
<evidence type="ECO:0000259" key="1">
    <source>
        <dbReference type="PROSITE" id="PS51704"/>
    </source>
</evidence>
<reference evidence="2 3" key="1">
    <citation type="submission" date="2019-07" db="EMBL/GenBank/DDBJ databases">
        <title>Whole genome shotgun sequence of Aneurinibacillus danicus NBRC 102444.</title>
        <authorList>
            <person name="Hosoyama A."/>
            <person name="Uohara A."/>
            <person name="Ohji S."/>
            <person name="Ichikawa N."/>
        </authorList>
    </citation>
    <scope>NUCLEOTIDE SEQUENCE [LARGE SCALE GENOMIC DNA]</scope>
    <source>
        <strain evidence="2 3">NBRC 102444</strain>
    </source>
</reference>
<protein>
    <recommendedName>
        <fullName evidence="1">GP-PDE domain-containing protein</fullName>
    </recommendedName>
</protein>
<proteinExistence type="predicted"/>
<keyword evidence="3" id="KW-1185">Reference proteome</keyword>
<comment type="caution">
    <text evidence="2">The sequence shown here is derived from an EMBL/GenBank/DDBJ whole genome shotgun (WGS) entry which is preliminary data.</text>
</comment>
<dbReference type="RefSeq" id="WP_146811102.1">
    <property type="nucleotide sequence ID" value="NZ_BJXX01000140.1"/>
</dbReference>
<evidence type="ECO:0000313" key="3">
    <source>
        <dbReference type="Proteomes" id="UP000321157"/>
    </source>
</evidence>
<dbReference type="Pfam" id="PF03009">
    <property type="entry name" value="GDPD"/>
    <property type="match status" value="1"/>
</dbReference>
<organism evidence="2 3">
    <name type="scientific">Aneurinibacillus danicus</name>
    <dbReference type="NCBI Taxonomy" id="267746"/>
    <lineage>
        <taxon>Bacteria</taxon>
        <taxon>Bacillati</taxon>
        <taxon>Bacillota</taxon>
        <taxon>Bacilli</taxon>
        <taxon>Bacillales</taxon>
        <taxon>Paenibacillaceae</taxon>
        <taxon>Aneurinibacillus group</taxon>
        <taxon>Aneurinibacillus</taxon>
    </lineage>
</organism>
<dbReference type="PROSITE" id="PS50007">
    <property type="entry name" value="PIPLC_X_DOMAIN"/>
    <property type="match status" value="1"/>
</dbReference>
<dbReference type="EMBL" id="BJXX01000140">
    <property type="protein sequence ID" value="GEN35572.1"/>
    <property type="molecule type" value="Genomic_DNA"/>
</dbReference>
<dbReference type="PANTHER" id="PTHR46211:SF1">
    <property type="entry name" value="GLYCEROPHOSPHODIESTER PHOSPHODIESTERASE, CYTOPLASMIC"/>
    <property type="match status" value="1"/>
</dbReference>
<accession>A0A511VE78</accession>
<gene>
    <name evidence="2" type="primary">yqiK</name>
    <name evidence="2" type="ORF">ADA01nite_30320</name>
</gene>
<feature type="domain" description="GP-PDE" evidence="1">
    <location>
        <begin position="5"/>
        <end position="241"/>
    </location>
</feature>
<dbReference type="GO" id="GO:0008081">
    <property type="term" value="F:phosphoric diester hydrolase activity"/>
    <property type="evidence" value="ECO:0007669"/>
    <property type="project" value="InterPro"/>
</dbReference>
<dbReference type="GO" id="GO:0006629">
    <property type="term" value="P:lipid metabolic process"/>
    <property type="evidence" value="ECO:0007669"/>
    <property type="project" value="InterPro"/>
</dbReference>
<dbReference type="Gene3D" id="3.20.20.190">
    <property type="entry name" value="Phosphatidylinositol (PI) phosphodiesterase"/>
    <property type="match status" value="1"/>
</dbReference>
<dbReference type="PANTHER" id="PTHR46211">
    <property type="entry name" value="GLYCEROPHOSPHORYL DIESTER PHOSPHODIESTERASE"/>
    <property type="match status" value="1"/>
</dbReference>